<dbReference type="PANTHER" id="PTHR42928:SF5">
    <property type="entry name" value="BLR1237 PROTEIN"/>
    <property type="match status" value="1"/>
</dbReference>
<sequence length="339" mass="35203">MILTRTLQHIKAGSLSRRQLLQASAATVAAPWTLARAAGQVAGGKTITLVVSYAAGGGADLMARLIAPKLADALGQTVVVDNKPGASGQIAAGLVARAAPDGTQLLLDASSFAVNPVLFPRLPYDTDKAFTPLAVLALFPNVLVCTPGFEAKNVKDLIGMAKARPGQISYASSGNGSAQHLAGALFEDRAGVSLVHVPYRGGGPAMNDVMAGQVPLFFANVASSLGQIQSGRLRPLAVTTRRRTRALPNIPTMEEAGVPAYEVLEWNPVLAPAGMDPAVKATLVAALRKAMADPEVLGRIRALSGEAFPDGPDGLVPAFLKAQQAQWGRIVRERKITAG</sequence>
<accession>A0ABW1TZN7</accession>
<dbReference type="Pfam" id="PF03401">
    <property type="entry name" value="TctC"/>
    <property type="match status" value="1"/>
</dbReference>
<evidence type="ECO:0000313" key="2">
    <source>
        <dbReference type="EMBL" id="MFC6283126.1"/>
    </source>
</evidence>
<dbReference type="Proteomes" id="UP001596270">
    <property type="component" value="Unassembled WGS sequence"/>
</dbReference>
<dbReference type="Gene3D" id="3.40.190.150">
    <property type="entry name" value="Bordetella uptake gene, domain 1"/>
    <property type="match status" value="1"/>
</dbReference>
<dbReference type="PROSITE" id="PS51318">
    <property type="entry name" value="TAT"/>
    <property type="match status" value="1"/>
</dbReference>
<dbReference type="PANTHER" id="PTHR42928">
    <property type="entry name" value="TRICARBOXYLATE-BINDING PROTEIN"/>
    <property type="match status" value="1"/>
</dbReference>
<evidence type="ECO:0000256" key="1">
    <source>
        <dbReference type="ARBA" id="ARBA00006987"/>
    </source>
</evidence>
<proteinExistence type="inferred from homology"/>
<keyword evidence="3" id="KW-1185">Reference proteome</keyword>
<gene>
    <name evidence="2" type="ORF">ACFQND_18025</name>
</gene>
<evidence type="ECO:0000313" key="3">
    <source>
        <dbReference type="Proteomes" id="UP001596270"/>
    </source>
</evidence>
<comment type="similarity">
    <text evidence="1">Belongs to the UPF0065 (bug) family.</text>
</comment>
<dbReference type="SUPFAM" id="SSF53850">
    <property type="entry name" value="Periplasmic binding protein-like II"/>
    <property type="match status" value="1"/>
</dbReference>
<name>A0ABW1TZN7_9BURK</name>
<reference evidence="3" key="1">
    <citation type="journal article" date="2019" name="Int. J. Syst. Evol. Microbiol.">
        <title>The Global Catalogue of Microorganisms (GCM) 10K type strain sequencing project: providing services to taxonomists for standard genome sequencing and annotation.</title>
        <authorList>
            <consortium name="The Broad Institute Genomics Platform"/>
            <consortium name="The Broad Institute Genome Sequencing Center for Infectious Disease"/>
            <person name="Wu L."/>
            <person name="Ma J."/>
        </authorList>
    </citation>
    <scope>NUCLEOTIDE SEQUENCE [LARGE SCALE GENOMIC DNA]</scope>
    <source>
        <strain evidence="3">CCUG 39402</strain>
    </source>
</reference>
<organism evidence="2 3">
    <name type="scientific">Polaromonas aquatica</name>
    <dbReference type="NCBI Taxonomy" id="332657"/>
    <lineage>
        <taxon>Bacteria</taxon>
        <taxon>Pseudomonadati</taxon>
        <taxon>Pseudomonadota</taxon>
        <taxon>Betaproteobacteria</taxon>
        <taxon>Burkholderiales</taxon>
        <taxon>Comamonadaceae</taxon>
        <taxon>Polaromonas</taxon>
    </lineage>
</organism>
<dbReference type="RefSeq" id="WP_371436873.1">
    <property type="nucleotide sequence ID" value="NZ_JBHSRS010000082.1"/>
</dbReference>
<comment type="caution">
    <text evidence="2">The sequence shown here is derived from an EMBL/GenBank/DDBJ whole genome shotgun (WGS) entry which is preliminary data.</text>
</comment>
<dbReference type="Gene3D" id="3.40.190.10">
    <property type="entry name" value="Periplasmic binding protein-like II"/>
    <property type="match status" value="1"/>
</dbReference>
<dbReference type="EMBL" id="JBHSRS010000082">
    <property type="protein sequence ID" value="MFC6283126.1"/>
    <property type="molecule type" value="Genomic_DNA"/>
</dbReference>
<dbReference type="CDD" id="cd13578">
    <property type="entry name" value="PBP2_Bug27"/>
    <property type="match status" value="1"/>
</dbReference>
<dbReference type="PIRSF" id="PIRSF017082">
    <property type="entry name" value="YflP"/>
    <property type="match status" value="1"/>
</dbReference>
<dbReference type="InterPro" id="IPR005064">
    <property type="entry name" value="BUG"/>
</dbReference>
<dbReference type="InterPro" id="IPR006311">
    <property type="entry name" value="TAT_signal"/>
</dbReference>
<dbReference type="InterPro" id="IPR042100">
    <property type="entry name" value="Bug_dom1"/>
</dbReference>
<protein>
    <submittedName>
        <fullName evidence="2">Tripartite tricarboxylate transporter substrate binding protein</fullName>
    </submittedName>
</protein>